<dbReference type="GO" id="GO:0005737">
    <property type="term" value="C:cytoplasm"/>
    <property type="evidence" value="ECO:0007669"/>
    <property type="project" value="TreeGrafter"/>
</dbReference>
<evidence type="ECO:0000313" key="2">
    <source>
        <dbReference type="Proteomes" id="UP000287651"/>
    </source>
</evidence>
<evidence type="ECO:0000313" key="1">
    <source>
        <dbReference type="EMBL" id="RRT74312.1"/>
    </source>
</evidence>
<dbReference type="Proteomes" id="UP000287651">
    <property type="component" value="Unassembled WGS sequence"/>
</dbReference>
<sequence length="159" mass="17477">MERRDEEILSEESMLLVFSRLKLYCLDLLDLLRNPKKDASFLAEMADFLRRAPAAALQPSLEYALSSHPRQLVTHLTQGALVSSVLTFAYTLFPFLLLLDAAVQCREEKKADSDGGFVYGSAPLGGHAISDSTAEGMLLCLEELLKKCHLGSVNQVCAS</sequence>
<dbReference type="AlphaFoldDB" id="A0A427ADN8"/>
<accession>A0A427ADN8</accession>
<protein>
    <submittedName>
        <fullName evidence="1">Uncharacterized protein</fullName>
    </submittedName>
</protein>
<dbReference type="EMBL" id="AMZH03002811">
    <property type="protein sequence ID" value="RRT74312.1"/>
    <property type="molecule type" value="Genomic_DNA"/>
</dbReference>
<dbReference type="PANTHER" id="PTHR18460:SF3">
    <property type="entry name" value="TELO2-INTERACTING PROTEIN 1 HOMOLOG"/>
    <property type="match status" value="1"/>
</dbReference>
<reference evidence="1 2" key="1">
    <citation type="journal article" date="2014" name="Agronomy (Basel)">
        <title>A Draft Genome Sequence for Ensete ventricosum, the Drought-Tolerant Tree Against Hunger.</title>
        <authorList>
            <person name="Harrison J."/>
            <person name="Moore K.A."/>
            <person name="Paszkiewicz K."/>
            <person name="Jones T."/>
            <person name="Grant M."/>
            <person name="Ambacheew D."/>
            <person name="Muzemil S."/>
            <person name="Studholme D.J."/>
        </authorList>
    </citation>
    <scope>NUCLEOTIDE SEQUENCE [LARGE SCALE GENOMIC DNA]</scope>
</reference>
<gene>
    <name evidence="1" type="ORF">B296_00031757</name>
</gene>
<organism evidence="1 2">
    <name type="scientific">Ensete ventricosum</name>
    <name type="common">Abyssinian banana</name>
    <name type="synonym">Musa ensete</name>
    <dbReference type="NCBI Taxonomy" id="4639"/>
    <lineage>
        <taxon>Eukaryota</taxon>
        <taxon>Viridiplantae</taxon>
        <taxon>Streptophyta</taxon>
        <taxon>Embryophyta</taxon>
        <taxon>Tracheophyta</taxon>
        <taxon>Spermatophyta</taxon>
        <taxon>Magnoliopsida</taxon>
        <taxon>Liliopsida</taxon>
        <taxon>Zingiberales</taxon>
        <taxon>Musaceae</taxon>
        <taxon>Ensete</taxon>
    </lineage>
</organism>
<dbReference type="PANTHER" id="PTHR18460">
    <property type="entry name" value="TEL2 INTERACTING PROTEIN 1 TTI1 FAMILY MEMBER"/>
    <property type="match status" value="1"/>
</dbReference>
<dbReference type="InterPro" id="IPR052587">
    <property type="entry name" value="TELO2-interacting_protein_1"/>
</dbReference>
<proteinExistence type="predicted"/>
<comment type="caution">
    <text evidence="1">The sequence shown here is derived from an EMBL/GenBank/DDBJ whole genome shotgun (WGS) entry which is preliminary data.</text>
</comment>
<name>A0A427ADN8_ENSVE</name>